<keyword evidence="2" id="KW-0732">Signal</keyword>
<feature type="signal peptide" evidence="2">
    <location>
        <begin position="1"/>
        <end position="25"/>
    </location>
</feature>
<dbReference type="AlphaFoldDB" id="A0A077R1S8"/>
<dbReference type="EMBL" id="HG529550">
    <property type="protein sequence ID" value="CDI52832.1"/>
    <property type="molecule type" value="Genomic_DNA"/>
</dbReference>
<accession>A0A077R1S8</accession>
<proteinExistence type="predicted"/>
<keyword evidence="1" id="KW-1133">Transmembrane helix</keyword>
<protein>
    <recommendedName>
        <fullName evidence="4">Early transcribed membrane protein</fullName>
    </recommendedName>
</protein>
<name>A0A077R1S8_9BASI</name>
<keyword evidence="1" id="KW-0812">Transmembrane</keyword>
<evidence type="ECO:0000256" key="1">
    <source>
        <dbReference type="SAM" id="Phobius"/>
    </source>
</evidence>
<evidence type="ECO:0000313" key="3">
    <source>
        <dbReference type="EMBL" id="CDI52832.1"/>
    </source>
</evidence>
<feature type="transmembrane region" description="Helical" evidence="1">
    <location>
        <begin position="87"/>
        <end position="105"/>
    </location>
</feature>
<evidence type="ECO:0008006" key="4">
    <source>
        <dbReference type="Google" id="ProtNLM"/>
    </source>
</evidence>
<sequence>MRFTSASSLFHILLHLSSWLLAAQAAPLPIAIATEEHLTDKLVNKDTIFKFSRSFSNTKVSLKKAPEKLKLGENDFLGSGLKRKSVAGAYAATGAVGIGGVAVIYQAMNLRSKERDADKKQASLNSAEWGKRALSDATLNTIEDYAKVIGATEAIVSGGIAMKAA</sequence>
<organism evidence="3">
    <name type="scientific">Melanopsichium pennsylvanicum 4</name>
    <dbReference type="NCBI Taxonomy" id="1398559"/>
    <lineage>
        <taxon>Eukaryota</taxon>
        <taxon>Fungi</taxon>
        <taxon>Dikarya</taxon>
        <taxon>Basidiomycota</taxon>
        <taxon>Ustilaginomycotina</taxon>
        <taxon>Ustilaginomycetes</taxon>
        <taxon>Ustilaginales</taxon>
        <taxon>Ustilaginaceae</taxon>
        <taxon>Melanopsichium</taxon>
    </lineage>
</organism>
<evidence type="ECO:0000256" key="2">
    <source>
        <dbReference type="SAM" id="SignalP"/>
    </source>
</evidence>
<feature type="chain" id="PRO_5001722932" description="Early transcribed membrane protein" evidence="2">
    <location>
        <begin position="26"/>
        <end position="165"/>
    </location>
</feature>
<reference evidence="3" key="1">
    <citation type="journal article" date="2014" name="Genome Biol. Evol.">
        <title>Gene Loss Rather Than Gene Gain Is Associated with a Host Jump from Monocots to Dicots in the Smut Fungus Melanopsichium pennsylvanicum.</title>
        <authorList>
            <person name="Sharma R."/>
            <person name="Mishra B."/>
            <person name="Runge F."/>
            <person name="Thines M."/>
        </authorList>
    </citation>
    <scope>NUCLEOTIDE SEQUENCE</scope>
    <source>
        <strain evidence="3">4</strain>
    </source>
</reference>
<keyword evidence="1" id="KW-0472">Membrane</keyword>